<dbReference type="PROSITE" id="PS51257">
    <property type="entry name" value="PROKAR_LIPOPROTEIN"/>
    <property type="match status" value="1"/>
</dbReference>
<protein>
    <recommendedName>
        <fullName evidence="5">Cytochrome c domain-containing protein</fullName>
    </recommendedName>
</protein>
<feature type="region of interest" description="Disordered" evidence="1">
    <location>
        <begin position="29"/>
        <end position="94"/>
    </location>
</feature>
<evidence type="ECO:0000256" key="1">
    <source>
        <dbReference type="SAM" id="MobiDB-lite"/>
    </source>
</evidence>
<dbReference type="EMBL" id="FOMX01000005">
    <property type="protein sequence ID" value="SFD84933.1"/>
    <property type="molecule type" value="Genomic_DNA"/>
</dbReference>
<evidence type="ECO:0008006" key="5">
    <source>
        <dbReference type="Google" id="ProtNLM"/>
    </source>
</evidence>
<dbReference type="STRING" id="54.SAMN02745121_01840"/>
<evidence type="ECO:0000313" key="3">
    <source>
        <dbReference type="EMBL" id="SFD84933.1"/>
    </source>
</evidence>
<dbReference type="AlphaFoldDB" id="A0A1I1VV54"/>
<gene>
    <name evidence="3" type="ORF">SAMN02745121_01840</name>
</gene>
<accession>A0A1I1VV54</accession>
<proteinExistence type="predicted"/>
<feature type="chain" id="PRO_5011750120" description="Cytochrome c domain-containing protein" evidence="2">
    <location>
        <begin position="30"/>
        <end position="729"/>
    </location>
</feature>
<name>A0A1I1VV54_9BACT</name>
<organism evidence="3 4">
    <name type="scientific">Nannocystis exedens</name>
    <dbReference type="NCBI Taxonomy" id="54"/>
    <lineage>
        <taxon>Bacteria</taxon>
        <taxon>Pseudomonadati</taxon>
        <taxon>Myxococcota</taxon>
        <taxon>Polyangia</taxon>
        <taxon>Nannocystales</taxon>
        <taxon>Nannocystaceae</taxon>
        <taxon>Nannocystis</taxon>
    </lineage>
</organism>
<feature type="compositionally biased region" description="Low complexity" evidence="1">
    <location>
        <begin position="36"/>
        <end position="66"/>
    </location>
</feature>
<feature type="signal peptide" evidence="2">
    <location>
        <begin position="1"/>
        <end position="29"/>
    </location>
</feature>
<reference evidence="4" key="1">
    <citation type="submission" date="2016-10" db="EMBL/GenBank/DDBJ databases">
        <authorList>
            <person name="Varghese N."/>
            <person name="Submissions S."/>
        </authorList>
    </citation>
    <scope>NUCLEOTIDE SEQUENCE [LARGE SCALE GENOMIC DNA]</scope>
    <source>
        <strain evidence="4">ATCC 25963</strain>
    </source>
</reference>
<feature type="compositionally biased region" description="Gly residues" evidence="1">
    <location>
        <begin position="67"/>
        <end position="78"/>
    </location>
</feature>
<keyword evidence="4" id="KW-1185">Reference proteome</keyword>
<dbReference type="RefSeq" id="WP_143140356.1">
    <property type="nucleotide sequence ID" value="NZ_FOMX01000005.1"/>
</dbReference>
<sequence length="729" mass="78488">MTRLHPNHAPLFTAVFACMSLTACPNDQAGTDGTSAGDTEATGDPTGDDPTATDSAPTSGDAPTSGGTPGTSGDSGGDPGEEPPPAGDGEESCDAGDEAFVKRIIPLLQGRKPEGMREVQLLVSAIEQLDAKGQDGRAIVARGLAAGDLYLHRWRTFFWEQLKINRLEMKSNYGCYSQLTGAGDDGDLAAYIRDNDAQGSSFDSPFTMADVMMSALRLDDLSPMYRADMFARMARPLSGANITQEEFEVNARSNYGEIFESSYLGRRSGCLECHTSTESVTYNPDPKYNHFWALPGDFESAIYGDPKGRPEEEVYAAFRWTGFVDDQGSTTPWGWSGACGRFNPGTDGDILGIPGYLGGALPEGGQLFDIDPLFKTGFATLASEGLMVDGDLSVAPDQALAYLTAVNIANGVWKEMLGYPLTLAHSFPRNEKQREILGELADAFISDSYSLRTLLVEIVTHPYFNQEAPDLCDASTSYHMKPVFDPFSVTAADPNMRGNGVGDRVQRYSAWVLIESAMRAMWWELPVQQVQDNEWNYPGVNFLRDQGVFLKDAINGFNGVDFNGLLSWENQLAGGNKQSMQGSCTGPLGQPCAQYEWIELMLVEASMVPGATVGDIAAAIKDRLITEPTIDGPAEAAAIEGVLGLPLDMPMSEADTGQLEEGARRFAGMLLSTPQFMLSGVPSRDQDPAAIPAFAVPGTDTESLCNVHAPLLLGDRFAWSCSADGLKLR</sequence>
<keyword evidence="2" id="KW-0732">Signal</keyword>
<dbReference type="OrthoDB" id="5478976at2"/>
<dbReference type="Proteomes" id="UP000199400">
    <property type="component" value="Unassembled WGS sequence"/>
</dbReference>
<evidence type="ECO:0000256" key="2">
    <source>
        <dbReference type="SAM" id="SignalP"/>
    </source>
</evidence>
<evidence type="ECO:0000313" key="4">
    <source>
        <dbReference type="Proteomes" id="UP000199400"/>
    </source>
</evidence>